<sequence>MKETRGVDLTEGSVGKRLLLYFLPILASSLFQQLYTTVDAVILGQFAGKTGLAAIDAVYSFLKLPVNFFVGLSAGTTILISQFFGARDHSSLSRAVHTGIGFALAGGLVLSVLGFLAAPLCLKAMEVPRELFDGSLSYVRILFGGFALSMLYNVGAGILRAVGDSRTPFYVLIAAGGANVVLDLVLVAIFKMNAPGAALATVCAQGLSAALVLRVLLRTRAPYRVSGAELRVDKAMLHSICRIGLPVGLQSALYPVANMMVQSGINRTGTDNIAAWALCGKLDFLIWLIADSLSEAVATFVAQNHGAGKYARTRFGVRVGLFMTVGFIALVSAALFFGSVSLGRLLINPADLDIAFEAGKIMHFLAPLYCLYAIGEVYAGAIRGTGETFKPMLITLLGTCATRILWILFVVPRHPGFYTILGCYPVSWAVTAVAFLLYYQAHKRRAPALCS</sequence>
<dbReference type="Pfam" id="PF01554">
    <property type="entry name" value="MatE"/>
    <property type="match status" value="2"/>
</dbReference>
<dbReference type="NCBIfam" id="TIGR00797">
    <property type="entry name" value="matE"/>
    <property type="match status" value="1"/>
</dbReference>
<evidence type="ECO:0000256" key="6">
    <source>
        <dbReference type="ARBA" id="ARBA00023136"/>
    </source>
</evidence>
<accession>A0AB94IYL8</accession>
<feature type="transmembrane region" description="Helical" evidence="7">
    <location>
        <begin position="21"/>
        <end position="46"/>
    </location>
</feature>
<evidence type="ECO:0000256" key="5">
    <source>
        <dbReference type="ARBA" id="ARBA00022989"/>
    </source>
</evidence>
<dbReference type="RefSeq" id="WP_015556926.1">
    <property type="nucleotide sequence ID" value="NC_021038.1"/>
</dbReference>
<evidence type="ECO:0000256" key="2">
    <source>
        <dbReference type="ARBA" id="ARBA00022448"/>
    </source>
</evidence>
<dbReference type="PANTHER" id="PTHR43549:SF3">
    <property type="entry name" value="MULTIDRUG RESISTANCE PROTEIN YPNP-RELATED"/>
    <property type="match status" value="1"/>
</dbReference>
<keyword evidence="5 7" id="KW-1133">Transmembrane helix</keyword>
<evidence type="ECO:0000313" key="9">
    <source>
        <dbReference type="Proteomes" id="UP000008957"/>
    </source>
</evidence>
<dbReference type="GO" id="GO:0042910">
    <property type="term" value="F:xenobiotic transmembrane transporter activity"/>
    <property type="evidence" value="ECO:0007669"/>
    <property type="project" value="InterPro"/>
</dbReference>
<evidence type="ECO:0000256" key="1">
    <source>
        <dbReference type="ARBA" id="ARBA00004651"/>
    </source>
</evidence>
<dbReference type="InterPro" id="IPR048279">
    <property type="entry name" value="MdtK-like"/>
</dbReference>
<feature type="transmembrane region" description="Helical" evidence="7">
    <location>
        <begin position="393"/>
        <end position="411"/>
    </location>
</feature>
<keyword evidence="2" id="KW-0813">Transport</keyword>
<dbReference type="KEGG" id="sbr:SY1_19500"/>
<feature type="transmembrane region" description="Helical" evidence="7">
    <location>
        <begin position="196"/>
        <end position="217"/>
    </location>
</feature>
<dbReference type="CDD" id="cd13138">
    <property type="entry name" value="MATE_yoeA_like"/>
    <property type="match status" value="1"/>
</dbReference>
<gene>
    <name evidence="8" type="ORF">SY1_19500</name>
</gene>
<protein>
    <submittedName>
        <fullName evidence="8">Efflux protein, MATE family</fullName>
    </submittedName>
</protein>
<comment type="subcellular location">
    <subcellularLocation>
        <location evidence="1">Cell membrane</location>
        <topology evidence="1">Multi-pass membrane protein</topology>
    </subcellularLocation>
</comment>
<dbReference type="InterPro" id="IPR052031">
    <property type="entry name" value="Membrane_Transporter-Flippase"/>
</dbReference>
<feature type="transmembrane region" description="Helical" evidence="7">
    <location>
        <begin position="98"/>
        <end position="118"/>
    </location>
</feature>
<name>A0AB94IYL8_9BACT</name>
<evidence type="ECO:0000313" key="8">
    <source>
        <dbReference type="EMBL" id="CBL28779.1"/>
    </source>
</evidence>
<keyword evidence="4 7" id="KW-0812">Transmembrane</keyword>
<dbReference type="Proteomes" id="UP000008957">
    <property type="component" value="Chromosome"/>
</dbReference>
<organism evidence="8 9">
    <name type="scientific">Fretibacterium fastidiosum</name>
    <dbReference type="NCBI Taxonomy" id="651822"/>
    <lineage>
        <taxon>Bacteria</taxon>
        <taxon>Thermotogati</taxon>
        <taxon>Synergistota</taxon>
        <taxon>Synergistia</taxon>
        <taxon>Synergistales</taxon>
        <taxon>Aminobacteriaceae</taxon>
        <taxon>Fretibacterium</taxon>
    </lineage>
</organism>
<feature type="transmembrane region" description="Helical" evidence="7">
    <location>
        <begin position="169"/>
        <end position="190"/>
    </location>
</feature>
<dbReference type="GO" id="GO:0005886">
    <property type="term" value="C:plasma membrane"/>
    <property type="evidence" value="ECO:0007669"/>
    <property type="project" value="UniProtKB-SubCell"/>
</dbReference>
<feature type="transmembrane region" description="Helical" evidence="7">
    <location>
        <begin position="138"/>
        <end position="162"/>
    </location>
</feature>
<feature type="transmembrane region" description="Helical" evidence="7">
    <location>
        <begin position="417"/>
        <end position="439"/>
    </location>
</feature>
<dbReference type="InterPro" id="IPR002528">
    <property type="entry name" value="MATE_fam"/>
</dbReference>
<keyword evidence="6 7" id="KW-0472">Membrane</keyword>
<feature type="transmembrane region" description="Helical" evidence="7">
    <location>
        <begin position="66"/>
        <end position="86"/>
    </location>
</feature>
<keyword evidence="3" id="KW-1003">Cell membrane</keyword>
<feature type="transmembrane region" description="Helical" evidence="7">
    <location>
        <begin position="319"/>
        <end position="341"/>
    </location>
</feature>
<evidence type="ECO:0000256" key="4">
    <source>
        <dbReference type="ARBA" id="ARBA00022692"/>
    </source>
</evidence>
<dbReference type="EMBL" id="FP929056">
    <property type="protein sequence ID" value="CBL28779.1"/>
    <property type="molecule type" value="Genomic_DNA"/>
</dbReference>
<reference evidence="8 9" key="2">
    <citation type="submission" date="2010-03" db="EMBL/GenBank/DDBJ databases">
        <authorList>
            <person name="Pajon A."/>
        </authorList>
    </citation>
    <scope>NUCLEOTIDE SEQUENCE [LARGE SCALE GENOMIC DNA]</scope>
    <source>
        <strain evidence="8 9">SGP1</strain>
    </source>
</reference>
<dbReference type="AlphaFoldDB" id="A0AB94IYL8"/>
<dbReference type="PANTHER" id="PTHR43549">
    <property type="entry name" value="MULTIDRUG RESISTANCE PROTEIN YPNP-RELATED"/>
    <property type="match status" value="1"/>
</dbReference>
<evidence type="ECO:0000256" key="7">
    <source>
        <dbReference type="SAM" id="Phobius"/>
    </source>
</evidence>
<dbReference type="GO" id="GO:0015297">
    <property type="term" value="F:antiporter activity"/>
    <property type="evidence" value="ECO:0007669"/>
    <property type="project" value="InterPro"/>
</dbReference>
<proteinExistence type="predicted"/>
<keyword evidence="9" id="KW-1185">Reference proteome</keyword>
<reference evidence="9" key="1">
    <citation type="submission" date="2010-03" db="EMBL/GenBank/DDBJ databases">
        <title>The genome sequence of Synergistetes sp. SGP1.</title>
        <authorList>
            <consortium name="metaHIT consortium -- http://www.metahit.eu/"/>
            <person name="Pajon A."/>
            <person name="Turner K."/>
            <person name="Parkhill J."/>
            <person name="Wade W."/>
            <person name="Vartoukian S."/>
        </authorList>
    </citation>
    <scope>NUCLEOTIDE SEQUENCE [LARGE SCALE GENOMIC DNA]</scope>
    <source>
        <strain evidence="9">SGP1</strain>
    </source>
</reference>
<feature type="transmembrane region" description="Helical" evidence="7">
    <location>
        <begin position="361"/>
        <end position="381"/>
    </location>
</feature>
<evidence type="ECO:0000256" key="3">
    <source>
        <dbReference type="ARBA" id="ARBA00022475"/>
    </source>
</evidence>
<dbReference type="PIRSF" id="PIRSF006603">
    <property type="entry name" value="DinF"/>
    <property type="match status" value="1"/>
</dbReference>